<gene>
    <name evidence="1" type="ORF">ABWT76_004956</name>
</gene>
<proteinExistence type="predicted"/>
<sequence>MLFMVMLISQGFDYHWKTSSKLQQRLHIVPFKFFAPSGKLDSRILPCPYPDDLLGDRANLDR</sequence>
<evidence type="ECO:0000313" key="1">
    <source>
        <dbReference type="EMBL" id="XCM36212.1"/>
    </source>
</evidence>
<organism evidence="1">
    <name type="scientific">Planktothricoides raciborskii GIHE-MW2</name>
    <dbReference type="NCBI Taxonomy" id="2792601"/>
    <lineage>
        <taxon>Bacteria</taxon>
        <taxon>Bacillati</taxon>
        <taxon>Cyanobacteriota</taxon>
        <taxon>Cyanophyceae</taxon>
        <taxon>Oscillatoriophycideae</taxon>
        <taxon>Oscillatoriales</taxon>
        <taxon>Oscillatoriaceae</taxon>
        <taxon>Planktothricoides</taxon>
    </lineage>
</organism>
<name>A0AAU8JBN2_9CYAN</name>
<dbReference type="RefSeq" id="WP_354635114.1">
    <property type="nucleotide sequence ID" value="NZ_CP159837.1"/>
</dbReference>
<reference evidence="1" key="1">
    <citation type="submission" date="2024-07" db="EMBL/GenBank/DDBJ databases">
        <authorList>
            <person name="Kim Y.J."/>
            <person name="Jeong J.Y."/>
        </authorList>
    </citation>
    <scope>NUCLEOTIDE SEQUENCE</scope>
    <source>
        <strain evidence="1">GIHE-MW2</strain>
    </source>
</reference>
<dbReference type="AlphaFoldDB" id="A0AAU8JBN2"/>
<protein>
    <submittedName>
        <fullName evidence="1">Uncharacterized protein</fullName>
    </submittedName>
</protein>
<accession>A0AAU8JBN2</accession>
<dbReference type="EMBL" id="CP159837">
    <property type="protein sequence ID" value="XCM36212.1"/>
    <property type="molecule type" value="Genomic_DNA"/>
</dbReference>